<accession>A0A2P2PAQ3</accession>
<reference evidence="1" key="1">
    <citation type="submission" date="2018-02" db="EMBL/GenBank/DDBJ databases">
        <title>Rhizophora mucronata_Transcriptome.</title>
        <authorList>
            <person name="Meera S.P."/>
            <person name="Sreeshan A."/>
            <person name="Augustine A."/>
        </authorList>
    </citation>
    <scope>NUCLEOTIDE SEQUENCE</scope>
    <source>
        <tissue evidence="1">Leaf</tissue>
    </source>
</reference>
<evidence type="ECO:0000313" key="1">
    <source>
        <dbReference type="EMBL" id="MBX51701.1"/>
    </source>
</evidence>
<organism evidence="1">
    <name type="scientific">Rhizophora mucronata</name>
    <name type="common">Asiatic mangrove</name>
    <dbReference type="NCBI Taxonomy" id="61149"/>
    <lineage>
        <taxon>Eukaryota</taxon>
        <taxon>Viridiplantae</taxon>
        <taxon>Streptophyta</taxon>
        <taxon>Embryophyta</taxon>
        <taxon>Tracheophyta</taxon>
        <taxon>Spermatophyta</taxon>
        <taxon>Magnoliopsida</taxon>
        <taxon>eudicotyledons</taxon>
        <taxon>Gunneridae</taxon>
        <taxon>Pentapetalae</taxon>
        <taxon>rosids</taxon>
        <taxon>fabids</taxon>
        <taxon>Malpighiales</taxon>
        <taxon>Rhizophoraceae</taxon>
        <taxon>Rhizophora</taxon>
    </lineage>
</organism>
<sequence length="37" mass="4456">MSIATMSMLSFQMFSVLLPFFLLMKSEKYQLFEVWQC</sequence>
<protein>
    <submittedName>
        <fullName evidence="1">Uncharacterized protein</fullName>
    </submittedName>
</protein>
<dbReference type="EMBL" id="GGEC01071217">
    <property type="protein sequence ID" value="MBX51701.1"/>
    <property type="molecule type" value="Transcribed_RNA"/>
</dbReference>
<name>A0A2P2PAQ3_RHIMU</name>
<proteinExistence type="predicted"/>
<dbReference type="AlphaFoldDB" id="A0A2P2PAQ3"/>